<organism evidence="1 2">
    <name type="scientific">Mojavia pulchra JT2-VF2</name>
    <dbReference type="NCBI Taxonomy" id="287848"/>
    <lineage>
        <taxon>Bacteria</taxon>
        <taxon>Bacillati</taxon>
        <taxon>Cyanobacteriota</taxon>
        <taxon>Cyanophyceae</taxon>
        <taxon>Nostocales</taxon>
        <taxon>Nostocaceae</taxon>
    </lineage>
</organism>
<accession>A0A951PUX8</accession>
<protein>
    <submittedName>
        <fullName evidence="1">Uncharacterized protein</fullName>
    </submittedName>
</protein>
<sequence>MVLEDVRKALTESLQLAQMFYVFEVEFRTQSCLCILAGSLAQTLNNSLLEAFFRIDLRFQYKNCIHQEEHLARLPRLLILSLAEFVLVAVASLTDIYNSDGIFANDSKLVTFNYHSCILV</sequence>
<name>A0A951PUX8_9NOST</name>
<dbReference type="EMBL" id="JAHHHN010000002">
    <property type="protein sequence ID" value="MBW4560317.1"/>
    <property type="molecule type" value="Genomic_DNA"/>
</dbReference>
<reference evidence="1" key="2">
    <citation type="journal article" date="2022" name="Microbiol. Resour. Announc.">
        <title>Metagenome Sequencing to Explore Phylogenomics of Terrestrial Cyanobacteria.</title>
        <authorList>
            <person name="Ward R.D."/>
            <person name="Stajich J.E."/>
            <person name="Johansen J.R."/>
            <person name="Huntemann M."/>
            <person name="Clum A."/>
            <person name="Foster B."/>
            <person name="Foster B."/>
            <person name="Roux S."/>
            <person name="Palaniappan K."/>
            <person name="Varghese N."/>
            <person name="Mukherjee S."/>
            <person name="Reddy T.B.K."/>
            <person name="Daum C."/>
            <person name="Copeland A."/>
            <person name="Chen I.A."/>
            <person name="Ivanova N.N."/>
            <person name="Kyrpides N.C."/>
            <person name="Shapiro N."/>
            <person name="Eloe-Fadrosh E.A."/>
            <person name="Pietrasiak N."/>
        </authorList>
    </citation>
    <scope>NUCLEOTIDE SEQUENCE</scope>
    <source>
        <strain evidence="1">JT2-VF2</strain>
    </source>
</reference>
<proteinExistence type="predicted"/>
<evidence type="ECO:0000313" key="2">
    <source>
        <dbReference type="Proteomes" id="UP000715781"/>
    </source>
</evidence>
<reference evidence="1" key="1">
    <citation type="submission" date="2021-05" db="EMBL/GenBank/DDBJ databases">
        <authorList>
            <person name="Pietrasiak N."/>
            <person name="Ward R."/>
            <person name="Stajich J.E."/>
            <person name="Kurbessoian T."/>
        </authorList>
    </citation>
    <scope>NUCLEOTIDE SEQUENCE</scope>
    <source>
        <strain evidence="1">JT2-VF2</strain>
    </source>
</reference>
<comment type="caution">
    <text evidence="1">The sequence shown here is derived from an EMBL/GenBank/DDBJ whole genome shotgun (WGS) entry which is preliminary data.</text>
</comment>
<evidence type="ECO:0000313" key="1">
    <source>
        <dbReference type="EMBL" id="MBW4560317.1"/>
    </source>
</evidence>
<dbReference type="Proteomes" id="UP000715781">
    <property type="component" value="Unassembled WGS sequence"/>
</dbReference>
<gene>
    <name evidence="1" type="ORF">KME32_04010</name>
</gene>
<dbReference type="AlphaFoldDB" id="A0A951PUX8"/>